<protein>
    <recommendedName>
        <fullName evidence="3">CopG family transcriptional regulator</fullName>
    </recommendedName>
</protein>
<accession>A0A411PKJ5</accession>
<proteinExistence type="predicted"/>
<gene>
    <name evidence="1" type="ORF">EXU30_16170</name>
</gene>
<dbReference type="AlphaFoldDB" id="A0A411PKJ5"/>
<dbReference type="KEGG" id="smai:EXU30_16170"/>
<evidence type="ECO:0000313" key="2">
    <source>
        <dbReference type="Proteomes" id="UP000291106"/>
    </source>
</evidence>
<organism evidence="1 2">
    <name type="scientific">Shewanella maritima</name>
    <dbReference type="NCBI Taxonomy" id="2520507"/>
    <lineage>
        <taxon>Bacteria</taxon>
        <taxon>Pseudomonadati</taxon>
        <taxon>Pseudomonadota</taxon>
        <taxon>Gammaproteobacteria</taxon>
        <taxon>Alteromonadales</taxon>
        <taxon>Shewanellaceae</taxon>
        <taxon>Shewanella</taxon>
    </lineage>
</organism>
<sequence length="59" mass="6541">MQHREKEKPIRVQVYGDVKHSLSRLTKDAGVSPSAYVKNLIKAASTAGGTTTYDNEHKQ</sequence>
<keyword evidence="2" id="KW-1185">Reference proteome</keyword>
<evidence type="ECO:0000313" key="1">
    <source>
        <dbReference type="EMBL" id="QBF84036.1"/>
    </source>
</evidence>
<evidence type="ECO:0008006" key="3">
    <source>
        <dbReference type="Google" id="ProtNLM"/>
    </source>
</evidence>
<dbReference type="EMBL" id="CP036200">
    <property type="protein sequence ID" value="QBF84036.1"/>
    <property type="molecule type" value="Genomic_DNA"/>
</dbReference>
<dbReference type="RefSeq" id="WP_130601745.1">
    <property type="nucleotide sequence ID" value="NZ_CP036200.1"/>
</dbReference>
<reference evidence="1 2" key="1">
    <citation type="submission" date="2019-02" db="EMBL/GenBank/DDBJ databases">
        <title>Shewanella sp. D4-2 isolated from Dokdo Island.</title>
        <authorList>
            <person name="Baek K."/>
        </authorList>
    </citation>
    <scope>NUCLEOTIDE SEQUENCE [LARGE SCALE GENOMIC DNA]</scope>
    <source>
        <strain evidence="1 2">D4-2</strain>
    </source>
</reference>
<name>A0A411PKJ5_9GAMM</name>
<dbReference type="Proteomes" id="UP000291106">
    <property type="component" value="Chromosome"/>
</dbReference>